<keyword evidence="3" id="KW-1133">Transmembrane helix</keyword>
<dbReference type="InterPro" id="IPR028082">
    <property type="entry name" value="Peripla_BP_I"/>
</dbReference>
<feature type="non-terminal residue" evidence="10">
    <location>
        <position position="1"/>
    </location>
</feature>
<evidence type="ECO:0000256" key="7">
    <source>
        <dbReference type="ARBA" id="ARBA00023180"/>
    </source>
</evidence>
<evidence type="ECO:0000313" key="10">
    <source>
        <dbReference type="EMBL" id="CEM48406.1"/>
    </source>
</evidence>
<evidence type="ECO:0000259" key="9">
    <source>
        <dbReference type="Pfam" id="PF01094"/>
    </source>
</evidence>
<dbReference type="PANTHER" id="PTHR10519">
    <property type="entry name" value="GABA-B RECEPTOR"/>
    <property type="match status" value="1"/>
</dbReference>
<evidence type="ECO:0000256" key="6">
    <source>
        <dbReference type="ARBA" id="ARBA00023170"/>
    </source>
</evidence>
<comment type="subcellular location">
    <subcellularLocation>
        <location evidence="1">Membrane</location>
    </subcellularLocation>
</comment>
<evidence type="ECO:0000256" key="8">
    <source>
        <dbReference type="ARBA" id="ARBA00023224"/>
    </source>
</evidence>
<evidence type="ECO:0000256" key="2">
    <source>
        <dbReference type="ARBA" id="ARBA00022692"/>
    </source>
</evidence>
<evidence type="ECO:0000256" key="4">
    <source>
        <dbReference type="ARBA" id="ARBA00023040"/>
    </source>
</evidence>
<dbReference type="VEuPathDB" id="CryptoDB:Cvel_32201"/>
<dbReference type="GO" id="GO:0007214">
    <property type="term" value="P:gamma-aminobutyric acid signaling pathway"/>
    <property type="evidence" value="ECO:0007669"/>
    <property type="project" value="TreeGrafter"/>
</dbReference>
<dbReference type="InterPro" id="IPR001828">
    <property type="entry name" value="ANF_lig-bd_rcpt"/>
</dbReference>
<dbReference type="InterPro" id="IPR002455">
    <property type="entry name" value="GPCR3_GABA-B"/>
</dbReference>
<evidence type="ECO:0000256" key="3">
    <source>
        <dbReference type="ARBA" id="ARBA00022989"/>
    </source>
</evidence>
<dbReference type="Gene3D" id="3.40.50.2300">
    <property type="match status" value="2"/>
</dbReference>
<keyword evidence="5" id="KW-0472">Membrane</keyword>
<dbReference type="EMBL" id="CDMZ01004023">
    <property type="protein sequence ID" value="CEM48406.1"/>
    <property type="molecule type" value="Genomic_DNA"/>
</dbReference>
<keyword evidence="4" id="KW-0297">G-protein coupled receptor</keyword>
<dbReference type="GO" id="GO:0038039">
    <property type="term" value="C:G protein-coupled receptor heterodimeric complex"/>
    <property type="evidence" value="ECO:0007669"/>
    <property type="project" value="TreeGrafter"/>
</dbReference>
<gene>
    <name evidence="10" type="ORF">Cvel_32201</name>
</gene>
<reference evidence="10" key="1">
    <citation type="submission" date="2014-11" db="EMBL/GenBank/DDBJ databases">
        <authorList>
            <person name="Otto D Thomas"/>
            <person name="Naeem Raeece"/>
        </authorList>
    </citation>
    <scope>NUCLEOTIDE SEQUENCE</scope>
</reference>
<feature type="domain" description="Receptor ligand binding region" evidence="9">
    <location>
        <begin position="108"/>
        <end position="188"/>
    </location>
</feature>
<evidence type="ECO:0000256" key="5">
    <source>
        <dbReference type="ARBA" id="ARBA00023136"/>
    </source>
</evidence>
<dbReference type="PANTHER" id="PTHR10519:SF20">
    <property type="entry name" value="G-PROTEIN COUPLED RECEPTOR 156-RELATED"/>
    <property type="match status" value="1"/>
</dbReference>
<name>A0A0G4HVK5_9ALVE</name>
<keyword evidence="8" id="KW-0807">Transducer</keyword>
<dbReference type="Pfam" id="PF01094">
    <property type="entry name" value="ANF_receptor"/>
    <property type="match status" value="1"/>
</dbReference>
<dbReference type="SUPFAM" id="SSF53822">
    <property type="entry name" value="Periplasmic binding protein-like I"/>
    <property type="match status" value="1"/>
</dbReference>
<sequence>IEAVLYYCAAVRLGFFGDHLIYLTPMWDSRNWVSLYATDNCLPETLSKGVGNSLSVLSPFLRETDDATTTLAGFRTPSAVWSDMWAAVQGLCVPTGLCHLVESGDLWSIAGTFYDAVWLSALGLNAYLTLGQAASDGITVDDLNTTNVTKQNQIYSGLFTSLMGQDFEGVSGRVRFDSSGQRVADMTVGYMNSERLVVDVGRIFIETGEIEWASPLTWSDGGTWHPPGGLFDKVAQALVVCPAGYERNDQDGCVPCAAGERAVECVREGGEECGEDVRT</sequence>
<protein>
    <recommendedName>
        <fullName evidence="9">Receptor ligand binding region domain-containing protein</fullName>
    </recommendedName>
</protein>
<dbReference type="AlphaFoldDB" id="A0A0G4HVK5"/>
<accession>A0A0G4HVK5</accession>
<proteinExistence type="predicted"/>
<dbReference type="GO" id="GO:0004965">
    <property type="term" value="F:G protein-coupled GABA receptor activity"/>
    <property type="evidence" value="ECO:0007669"/>
    <property type="project" value="InterPro"/>
</dbReference>
<evidence type="ECO:0000256" key="1">
    <source>
        <dbReference type="ARBA" id="ARBA00004370"/>
    </source>
</evidence>
<keyword evidence="7" id="KW-0325">Glycoprotein</keyword>
<keyword evidence="2" id="KW-0812">Transmembrane</keyword>
<keyword evidence="6" id="KW-0675">Receptor</keyword>
<organism evidence="10">
    <name type="scientific">Chromera velia CCMP2878</name>
    <dbReference type="NCBI Taxonomy" id="1169474"/>
    <lineage>
        <taxon>Eukaryota</taxon>
        <taxon>Sar</taxon>
        <taxon>Alveolata</taxon>
        <taxon>Colpodellida</taxon>
        <taxon>Chromeraceae</taxon>
        <taxon>Chromera</taxon>
    </lineage>
</organism>